<accession>E6MG79</accession>
<dbReference type="EC" id="4.2.2.29" evidence="7"/>
<keyword evidence="4 7" id="KW-0472">Membrane</keyword>
<organism evidence="9 10">
    <name type="scientific">Pseudoramibacter alactolyticus ATCC 23263</name>
    <dbReference type="NCBI Taxonomy" id="887929"/>
    <lineage>
        <taxon>Bacteria</taxon>
        <taxon>Bacillati</taxon>
        <taxon>Bacillota</taxon>
        <taxon>Clostridia</taxon>
        <taxon>Eubacteriales</taxon>
        <taxon>Eubacteriaceae</taxon>
        <taxon>Pseudoramibacter</taxon>
    </lineage>
</organism>
<dbReference type="GO" id="GO:0008932">
    <property type="term" value="F:lytic endotransglycosylase activity"/>
    <property type="evidence" value="ECO:0007669"/>
    <property type="project" value="UniProtKB-UniRule"/>
</dbReference>
<comment type="caution">
    <text evidence="9">The sequence shown here is derived from an EMBL/GenBank/DDBJ whole genome shotgun (WGS) entry which is preliminary data.</text>
</comment>
<name>E6MG79_9FIRM</name>
<feature type="transmembrane region" description="Helical" evidence="7">
    <location>
        <begin position="71"/>
        <end position="92"/>
    </location>
</feature>
<dbReference type="GO" id="GO:0009252">
    <property type="term" value="P:peptidoglycan biosynthetic process"/>
    <property type="evidence" value="ECO:0007669"/>
    <property type="project" value="UniProtKB-UniRule"/>
</dbReference>
<dbReference type="eggNOG" id="COG1559">
    <property type="taxonomic scope" value="Bacteria"/>
</dbReference>
<comment type="function">
    <text evidence="7">Functions as a peptidoglycan terminase that cleaves nascent peptidoglycan strands endolytically to terminate their elongation.</text>
</comment>
<evidence type="ECO:0000313" key="9">
    <source>
        <dbReference type="EMBL" id="EFV01619.1"/>
    </source>
</evidence>
<evidence type="ECO:0000256" key="8">
    <source>
        <dbReference type="SAM" id="MobiDB-lite"/>
    </source>
</evidence>
<sequence>MAKSHGASDGTGRENGYYKTILAEETDASEEALYDEETADDWDDEFDDDAYETDDEDPVFEENRRRSRKHILIALGCVALAAIIFIAGWHSYYNRQLLPVSSSRKKIIVEIPDGSNIEDIARILERKGLIRSRMVFQSYAGRHSRGTKKIKAANYQFTPSMSSVQIFNAMLNGKSYAGALSVTIPEGKTVKEMAEILSDAHICSKDEFITETKKVSDYKKRYSILSSYPDKASGRTPMEGYLFPDTYQFVSNTSAATVVNRMLANTQAKFNEATLKKIKDSGHSVDEILTMGSLVEMESKLDEDKTNVASVFYNRIKAGMKLQSDITVNYALGNKKAVLSNNDLKADSPYNTYQNAGLPVGPICSPGMKSIKAAIAPADTNYYYFVADMKSGKIHFAKTIDEHQQNIKKYMN</sequence>
<evidence type="ECO:0000256" key="1">
    <source>
        <dbReference type="ARBA" id="ARBA00022475"/>
    </source>
</evidence>
<dbReference type="PANTHER" id="PTHR30518">
    <property type="entry name" value="ENDOLYTIC MUREIN TRANSGLYCOSYLASE"/>
    <property type="match status" value="1"/>
</dbReference>
<dbReference type="HAMAP" id="MF_02065">
    <property type="entry name" value="MltG"/>
    <property type="match status" value="1"/>
</dbReference>
<dbReference type="RefSeq" id="WP_006598436.1">
    <property type="nucleotide sequence ID" value="NZ_GL622359.1"/>
</dbReference>
<keyword evidence="2 7" id="KW-0812">Transmembrane</keyword>
<dbReference type="Gene3D" id="3.30.160.60">
    <property type="entry name" value="Classic Zinc Finger"/>
    <property type="match status" value="1"/>
</dbReference>
<protein>
    <recommendedName>
        <fullName evidence="7">Endolytic murein transglycosylase</fullName>
        <ecNumber evidence="7">4.2.2.29</ecNumber>
    </recommendedName>
    <alternativeName>
        <fullName evidence="7">Peptidoglycan lytic transglycosylase</fullName>
    </alternativeName>
    <alternativeName>
        <fullName evidence="7">Peptidoglycan polymerization terminase</fullName>
    </alternativeName>
</protein>
<evidence type="ECO:0000256" key="6">
    <source>
        <dbReference type="ARBA" id="ARBA00023316"/>
    </source>
</evidence>
<keyword evidence="3 7" id="KW-1133">Transmembrane helix</keyword>
<feature type="region of interest" description="Disordered" evidence="8">
    <location>
        <begin position="38"/>
        <end position="57"/>
    </location>
</feature>
<keyword evidence="10" id="KW-1185">Reference proteome</keyword>
<evidence type="ECO:0000256" key="7">
    <source>
        <dbReference type="HAMAP-Rule" id="MF_02065"/>
    </source>
</evidence>
<evidence type="ECO:0000256" key="2">
    <source>
        <dbReference type="ARBA" id="ARBA00022692"/>
    </source>
</evidence>
<evidence type="ECO:0000256" key="4">
    <source>
        <dbReference type="ARBA" id="ARBA00023136"/>
    </source>
</evidence>
<dbReference type="HOGENOM" id="CLU_025574_2_2_9"/>
<dbReference type="CDD" id="cd08010">
    <property type="entry name" value="MltG_like"/>
    <property type="match status" value="1"/>
</dbReference>
<dbReference type="GO" id="GO:0005886">
    <property type="term" value="C:plasma membrane"/>
    <property type="evidence" value="ECO:0007669"/>
    <property type="project" value="UniProtKB-SubCell"/>
</dbReference>
<dbReference type="Proteomes" id="UP000004754">
    <property type="component" value="Unassembled WGS sequence"/>
</dbReference>
<proteinExistence type="inferred from homology"/>
<keyword evidence="1 7" id="KW-1003">Cell membrane</keyword>
<dbReference type="Pfam" id="PF02618">
    <property type="entry name" value="YceG"/>
    <property type="match status" value="1"/>
</dbReference>
<keyword evidence="5 7" id="KW-0456">Lyase</keyword>
<comment type="catalytic activity">
    <reaction evidence="7">
        <text>a peptidoglycan chain = a peptidoglycan chain with N-acetyl-1,6-anhydromuramyl-[peptide] at the reducing end + a peptidoglycan chain with N-acetylglucosamine at the non-reducing end.</text>
        <dbReference type="EC" id="4.2.2.29"/>
    </reaction>
</comment>
<dbReference type="NCBIfam" id="TIGR00247">
    <property type="entry name" value="endolytic transglycosylase MltG"/>
    <property type="match status" value="1"/>
</dbReference>
<dbReference type="PANTHER" id="PTHR30518:SF2">
    <property type="entry name" value="ENDOLYTIC MUREIN TRANSGLYCOSYLASE"/>
    <property type="match status" value="1"/>
</dbReference>
<dbReference type="InterPro" id="IPR003770">
    <property type="entry name" value="MLTG-like"/>
</dbReference>
<evidence type="ECO:0000256" key="3">
    <source>
        <dbReference type="ARBA" id="ARBA00022989"/>
    </source>
</evidence>
<reference evidence="9 10" key="1">
    <citation type="submission" date="2010-12" db="EMBL/GenBank/DDBJ databases">
        <authorList>
            <person name="Muzny D."/>
            <person name="Qin X."/>
            <person name="Deng J."/>
            <person name="Jiang H."/>
            <person name="Liu Y."/>
            <person name="Qu J."/>
            <person name="Song X.-Z."/>
            <person name="Zhang L."/>
            <person name="Thornton R."/>
            <person name="Coyle M."/>
            <person name="Francisco L."/>
            <person name="Jackson L."/>
            <person name="Javaid M."/>
            <person name="Korchina V."/>
            <person name="Kovar C."/>
            <person name="Mata R."/>
            <person name="Mathew T."/>
            <person name="Ngo R."/>
            <person name="Nguyen L."/>
            <person name="Nguyen N."/>
            <person name="Okwuonu G."/>
            <person name="Ongeri F."/>
            <person name="Pham C."/>
            <person name="Simmons D."/>
            <person name="Wilczek-Boney K."/>
            <person name="Hale W."/>
            <person name="Jakkamsetti A."/>
            <person name="Pham P."/>
            <person name="Ruth R."/>
            <person name="San Lucas F."/>
            <person name="Warren J."/>
            <person name="Zhang J."/>
            <person name="Zhao Z."/>
            <person name="Zhou C."/>
            <person name="Zhu D."/>
            <person name="Lee S."/>
            <person name="Bess C."/>
            <person name="Blankenburg K."/>
            <person name="Forbes L."/>
            <person name="Fu Q."/>
            <person name="Gubbala S."/>
            <person name="Hirani K."/>
            <person name="Jayaseelan J.C."/>
            <person name="Lara F."/>
            <person name="Munidasa M."/>
            <person name="Palculict T."/>
            <person name="Patil S."/>
            <person name="Pu L.-L."/>
            <person name="Saada N."/>
            <person name="Tang L."/>
            <person name="Weissenberger G."/>
            <person name="Zhu Y."/>
            <person name="Hemphill L."/>
            <person name="Shang Y."/>
            <person name="Youmans B."/>
            <person name="Ayvaz T."/>
            <person name="Ross M."/>
            <person name="Santibanez J."/>
            <person name="Aqrawi P."/>
            <person name="Gross S."/>
            <person name="Joshi V."/>
            <person name="Fowler G."/>
            <person name="Nazareth L."/>
            <person name="Reid J."/>
            <person name="Worley K."/>
            <person name="Petrosino J."/>
            <person name="Highlander S."/>
            <person name="Gibbs R."/>
        </authorList>
    </citation>
    <scope>NUCLEOTIDE SEQUENCE [LARGE SCALE GENOMIC DNA]</scope>
    <source>
        <strain evidence="9 10">ATCC 23263</strain>
    </source>
</reference>
<evidence type="ECO:0000313" key="10">
    <source>
        <dbReference type="Proteomes" id="UP000004754"/>
    </source>
</evidence>
<feature type="site" description="Important for catalytic activity" evidence="7">
    <location>
        <position position="298"/>
    </location>
</feature>
<gene>
    <name evidence="7" type="primary">mltG</name>
    <name evidence="9" type="ORF">HMP0721_1012</name>
</gene>
<evidence type="ECO:0000256" key="5">
    <source>
        <dbReference type="ARBA" id="ARBA00023239"/>
    </source>
</evidence>
<dbReference type="AlphaFoldDB" id="E6MG79"/>
<dbReference type="OrthoDB" id="9814591at2"/>
<dbReference type="Gene3D" id="3.30.1490.480">
    <property type="entry name" value="Endolytic murein transglycosylase"/>
    <property type="match status" value="1"/>
</dbReference>
<dbReference type="GO" id="GO:0071555">
    <property type="term" value="P:cell wall organization"/>
    <property type="evidence" value="ECO:0007669"/>
    <property type="project" value="UniProtKB-KW"/>
</dbReference>
<dbReference type="STRING" id="887929.HMP0721_1012"/>
<dbReference type="EMBL" id="AEQN01000016">
    <property type="protein sequence ID" value="EFV01619.1"/>
    <property type="molecule type" value="Genomic_DNA"/>
</dbReference>
<comment type="similarity">
    <text evidence="7">Belongs to the transglycosylase MltG family.</text>
</comment>
<keyword evidence="6 7" id="KW-0961">Cell wall biogenesis/degradation</keyword>
<comment type="subcellular location">
    <subcellularLocation>
        <location evidence="7">Cell membrane</location>
        <topology evidence="7">Single-pass membrane protein</topology>
    </subcellularLocation>
</comment>